<evidence type="ECO:0000313" key="1">
    <source>
        <dbReference type="EMBL" id="TID29827.1"/>
    </source>
</evidence>
<gene>
    <name evidence="1" type="ORF">CANINC_001576</name>
</gene>
<organism evidence="1 2">
    <name type="scientific">Pichia inconspicua</name>
    <dbReference type="NCBI Taxonomy" id="52247"/>
    <lineage>
        <taxon>Eukaryota</taxon>
        <taxon>Fungi</taxon>
        <taxon>Dikarya</taxon>
        <taxon>Ascomycota</taxon>
        <taxon>Saccharomycotina</taxon>
        <taxon>Pichiomycetes</taxon>
        <taxon>Pichiales</taxon>
        <taxon>Pichiaceae</taxon>
        <taxon>Pichia</taxon>
    </lineage>
</organism>
<protein>
    <submittedName>
        <fullName evidence="1">Uncharacterized protein</fullName>
    </submittedName>
</protein>
<dbReference type="STRING" id="52247.A0A4T0X4F7"/>
<dbReference type="OrthoDB" id="3998268at2759"/>
<evidence type="ECO:0000313" key="2">
    <source>
        <dbReference type="Proteomes" id="UP000307173"/>
    </source>
</evidence>
<sequence length="907" mass="105618">MLFDSKPKIGINAKISINEITPSTISIFGTAQMIEARKSSYIGFNLADLKMQASRILKNQMYIIYHLGLTRFMMQHAVGANFVKKNYFEITPESFTPTNEEISLYLSNPKFLWRFSAWNYNAMIQMFDPKHRSKNFTHSFKTYKEDDSPVMSYVESRNTRIINNLKLNFKKLDSIKYEPYNHEKFETVQSYFTYRLNKYEQTEIYFSDDYYLHELDAETTYDEYIHLLITGDCRRYPSDLLLQQIDVKNDNLNKIKSKTFFKKVNKRLSKSSCFNGVLKYMSAKVEKSDPLIIPKLADLVVFNKKYVTINNPLITNPRWLNECYLEFLTPISVFYWFINGIFDNNHIISESSDSAIGVPWDIDIESNKKKWLLKQFSKVTVGYKWLYDVSLRESKETDMSQETKKLNQELIHLINLYRKVALSIDTKQFPSPKKLKCFESYNSSTQRSYVSSSSVYSSIRSAGSKTLSLRRLFVQKDEVGPIHLSELDNCFKKKEKPNFNNDDTTFDVLTTTELNLPVRTLESLATTTFQLKLKKSCNTDHDENSKNQLSRSTTRKSTKGFQLELCDIKEEVDEDFSVELDTACAQEHLPPSAHIIKDNFASVYKFSNNKVVKYKANILNKLIVLRNLDEKENLPIVPTCPVIKKQQDVPDSYVHPSIIASVRKHVDFPHPTLELLSQGDINAWKKLSYVDSIVIVIDLLFRNSPNCLNTKPLIPLIFKNYGRSWLYSHIYDLAHEYIIYKLNNRYETMKAAIDSTMKKFTLTRDFKNFPDDPKFSAKLNMPTFTKGVEGHTQVCNYLVDYYLAHHPDMRFIRDLLLTVFVLLGSSESMKELAYVIARDIYLSEGFDKCKYFTQNTNWSYELFNFDESNQEIYDAVQTFEFGNEISSELESTCSEESLENNLSINSS</sequence>
<dbReference type="AlphaFoldDB" id="A0A4T0X4F7"/>
<reference evidence="1 2" key="1">
    <citation type="journal article" date="2019" name="Front. Genet.">
        <title>Whole-Genome Sequencing of the Opportunistic Yeast Pathogen Candida inconspicua Uncovers Its Hybrid Origin.</title>
        <authorList>
            <person name="Mixao V."/>
            <person name="Hansen A.P."/>
            <person name="Saus E."/>
            <person name="Boekhout T."/>
            <person name="Lass-Florl C."/>
            <person name="Gabaldon T."/>
        </authorList>
    </citation>
    <scope>NUCLEOTIDE SEQUENCE [LARGE SCALE GENOMIC DNA]</scope>
    <source>
        <strain evidence="1 2">CBS 180</strain>
    </source>
</reference>
<dbReference type="Proteomes" id="UP000307173">
    <property type="component" value="Unassembled WGS sequence"/>
</dbReference>
<proteinExistence type="predicted"/>
<comment type="caution">
    <text evidence="1">The sequence shown here is derived from an EMBL/GenBank/DDBJ whole genome shotgun (WGS) entry which is preliminary data.</text>
</comment>
<name>A0A4T0X4F7_9ASCO</name>
<accession>A0A4T0X4F7</accession>
<dbReference type="EMBL" id="SELW01000234">
    <property type="protein sequence ID" value="TID29827.1"/>
    <property type="molecule type" value="Genomic_DNA"/>
</dbReference>
<keyword evidence="2" id="KW-1185">Reference proteome</keyword>